<comment type="caution">
    <text evidence="7">The sequence shown here is derived from an EMBL/GenBank/DDBJ whole genome shotgun (WGS) entry which is preliminary data.</text>
</comment>
<gene>
    <name evidence="7" type="ORF">BXP70_28235</name>
</gene>
<organism evidence="7 8">
    <name type="scientific">Hymenobacter crusticola</name>
    <dbReference type="NCBI Taxonomy" id="1770526"/>
    <lineage>
        <taxon>Bacteria</taxon>
        <taxon>Pseudomonadati</taxon>
        <taxon>Bacteroidota</taxon>
        <taxon>Cytophagia</taxon>
        <taxon>Cytophagales</taxon>
        <taxon>Hymenobacteraceae</taxon>
        <taxon>Hymenobacter</taxon>
    </lineage>
</organism>
<dbReference type="Pfam" id="PF12698">
    <property type="entry name" value="ABC2_membrane_3"/>
    <property type="match status" value="1"/>
</dbReference>
<proteinExistence type="predicted"/>
<evidence type="ECO:0000313" key="8">
    <source>
        <dbReference type="Proteomes" id="UP000194873"/>
    </source>
</evidence>
<evidence type="ECO:0000313" key="7">
    <source>
        <dbReference type="EMBL" id="OUJ68010.1"/>
    </source>
</evidence>
<dbReference type="GO" id="GO:0140359">
    <property type="term" value="F:ABC-type transporter activity"/>
    <property type="evidence" value="ECO:0007669"/>
    <property type="project" value="InterPro"/>
</dbReference>
<feature type="domain" description="ABC-2 type transporter transmembrane" evidence="6">
    <location>
        <begin position="19"/>
        <end position="397"/>
    </location>
</feature>
<name>A0A2C9ZTR0_9BACT</name>
<feature type="transmembrane region" description="Helical" evidence="5">
    <location>
        <begin position="381"/>
        <end position="398"/>
    </location>
</feature>
<keyword evidence="4 5" id="KW-0472">Membrane</keyword>
<evidence type="ECO:0000259" key="6">
    <source>
        <dbReference type="Pfam" id="PF12698"/>
    </source>
</evidence>
<dbReference type="AlphaFoldDB" id="A0A2C9ZTR0"/>
<dbReference type="Proteomes" id="UP000194873">
    <property type="component" value="Unassembled WGS sequence"/>
</dbReference>
<evidence type="ECO:0000256" key="4">
    <source>
        <dbReference type="ARBA" id="ARBA00023136"/>
    </source>
</evidence>
<dbReference type="RefSeq" id="WP_086597460.1">
    <property type="nucleotide sequence ID" value="NZ_MTSE01000057.1"/>
</dbReference>
<evidence type="ECO:0000256" key="1">
    <source>
        <dbReference type="ARBA" id="ARBA00004141"/>
    </source>
</evidence>
<feature type="transmembrane region" description="Helical" evidence="5">
    <location>
        <begin position="356"/>
        <end position="375"/>
    </location>
</feature>
<comment type="subcellular location">
    <subcellularLocation>
        <location evidence="1">Membrane</location>
        <topology evidence="1">Multi-pass membrane protein</topology>
    </subcellularLocation>
</comment>
<feature type="transmembrane region" description="Helical" evidence="5">
    <location>
        <begin position="179"/>
        <end position="198"/>
    </location>
</feature>
<feature type="transmembrane region" description="Helical" evidence="5">
    <location>
        <begin position="296"/>
        <end position="319"/>
    </location>
</feature>
<evidence type="ECO:0000256" key="5">
    <source>
        <dbReference type="SAM" id="Phobius"/>
    </source>
</evidence>
<sequence length="427" mass="47331">MSQLYHVVKRELSIRVKTKSFLLFSLISPILFVIPFLFAIFMKPSIKAVVKVGIVSELAAAQAKDTILYRGLTFFHLPGTLEQAKKQLSSRKNDLLGVLYIPADAAAGSSSMPIKLYVPQKDAGRENQYKDIEAYVNQYFLQTLAENIKVSQQDLEALTNYRSIYPVVVDYKKSNVNMLAASIAYTTGMLLYLLLILFNNSILKSVAEEKQNRLAEVLSMHVKPFNLMFGKILGSGFVSLMQMTLWVFMAILYLKGLHWLDVNFFGGGSSESGGPFNLTFILNNVQYLPLQKMLTFIPLFFIFGFLLNGAFTTAIGVSAAADSSASLSFLGNIINIMSIYVAMFSASFPTSMVTKIAMYVPFFSPMAIPTILPYGVPVQQLLLSLSILVLSFLAMIYVTGKIYRLSITANGNPVSVKSIWRSLATSN</sequence>
<evidence type="ECO:0000256" key="3">
    <source>
        <dbReference type="ARBA" id="ARBA00022989"/>
    </source>
</evidence>
<dbReference type="EMBL" id="MTSE01000057">
    <property type="protein sequence ID" value="OUJ68010.1"/>
    <property type="molecule type" value="Genomic_DNA"/>
</dbReference>
<reference evidence="7 8" key="1">
    <citation type="submission" date="2017-01" db="EMBL/GenBank/DDBJ databases">
        <title>A new Hymenobacter.</title>
        <authorList>
            <person name="Liang Y."/>
            <person name="Feng F."/>
        </authorList>
    </citation>
    <scope>NUCLEOTIDE SEQUENCE [LARGE SCALE GENOMIC DNA]</scope>
    <source>
        <strain evidence="7">MIMBbqt21</strain>
    </source>
</reference>
<keyword evidence="2 5" id="KW-0812">Transmembrane</keyword>
<keyword evidence="3 5" id="KW-1133">Transmembrane helix</keyword>
<protein>
    <recommendedName>
        <fullName evidence="6">ABC-2 type transporter transmembrane domain-containing protein</fullName>
    </recommendedName>
</protein>
<feature type="transmembrane region" description="Helical" evidence="5">
    <location>
        <begin position="232"/>
        <end position="254"/>
    </location>
</feature>
<keyword evidence="8" id="KW-1185">Reference proteome</keyword>
<accession>A0A2C9ZTR0</accession>
<dbReference type="OrthoDB" id="9768837at2"/>
<dbReference type="GO" id="GO:0016020">
    <property type="term" value="C:membrane"/>
    <property type="evidence" value="ECO:0007669"/>
    <property type="project" value="UniProtKB-SubCell"/>
</dbReference>
<feature type="transmembrane region" description="Helical" evidence="5">
    <location>
        <begin position="20"/>
        <end position="41"/>
    </location>
</feature>
<evidence type="ECO:0000256" key="2">
    <source>
        <dbReference type="ARBA" id="ARBA00022692"/>
    </source>
</evidence>
<feature type="transmembrane region" description="Helical" evidence="5">
    <location>
        <begin position="325"/>
        <end position="344"/>
    </location>
</feature>
<dbReference type="InterPro" id="IPR013525">
    <property type="entry name" value="ABC2_TM"/>
</dbReference>